<dbReference type="EMBL" id="GL378332">
    <property type="protein sequence ID" value="EFJ50040.1"/>
    <property type="molecule type" value="Genomic_DNA"/>
</dbReference>
<keyword evidence="4" id="KW-1185">Reference proteome</keyword>
<dbReference type="PROSITE" id="PS50042">
    <property type="entry name" value="CNMP_BINDING_3"/>
    <property type="match status" value="2"/>
</dbReference>
<sequence length="1606" mass="161789">MPTTKEAAAAAAVTAANDALAGQAAVAAQQAIFAKQAAAAAAQRAEFAYLAGLPPNRRTVAQNTRLAVFLGNAPRTQQAGPTALHALSTSVQVVEVARGGTVYRMNDQPDGFYVVVDGRIILYDVKDKDEAEEDDGVVERLGRLDCFGEEDLLSNSRRGHRADVGPDCSALLLRVPPELYRKYLQHLHQPDFEDKVEFLGQLEVFKSLPNETLRKLAPCFSQVVRGQVGGLARAWRWPCQELRAREYLVYQGERAESMYAIASGQCSVLVDSTYKPDQGEAAEADPKKAMQVCLIGPGNIVGDMTVLANVRRRTASILCLSDVICYKIRRATFVRRVPPMELEALRQVAEAKLRITERQLRSSVNGTAAGQPGSKAAASLRDKLLRGHDLRQLAANPVVPALELRGLAPALHNEAIENLITSSLATAAAVAAAAAASASGGGDGGGVSSMAPVVAPTAHMSSSATIAAATAAEARLRFGAVHPVIHSSPCYPVDKVRSSDINFSWGLGPGTMINSLLERPATAGADITLHRVYPEDAAAASAAAAAAAATTAAVQQDPGGGGSGGGGLNSLSALSGGGVGFPAQLPLPTPLLPSAAAAQLRPTSSRKHLQHTSLSHSRSRGSGAVFRGSSSSAATALSQPRWGWTSSPIETPSLPYTAPSSFGVTSNGVAFSVVGISVSGSDGPRTSNSGSGGGGGGAVSPRLNRGGVHSANQINRDALPYITGEKGLLASDASDVGRKSFSGGYAAAVPQHAGSLQRPGPLIIGAAAPPNMPPPQPPPQHVSQPGLSRPQSHDPMPGHPPSQAWSPQQPAPAWPTQSEQQQQQRQRSESGGGDTPGLASRISGDAAASGGAASPAVQDASWLPSSGPSGPNSPTRSLHGDASLPQDQRWANGRSVSRGRGGSHGNSRGGSISRGASAVFTSGEEDFGSDGESLTPSRRDAVRWTKSTGKARFSRHMVTQNSSVDAMVAEAIAAALANEMLMAHVRQAEETMARGTEEAEEGTGEGDGGGEGEVAGETAAEGGNLVPGEPAEGAGARGQGGKEGAGVEGGPAQARAEGVDGPGEGEEGSVPDGGRDGVDGGGGDETKRTAEGAEDGGDAEADATRIGEELEQAEGPAGTSGEEGPVQREDCAAADAGEAEPDAADGSVAPATETEAETEAAVVDAATAEAGASSRPAAKDAAEAGSAEGQSSRTDAERPAAGADTEADATPATAAAAGTKEEQTEAELEIGPDETGAVASDVEAGAAAPSDGEAPPETSSAAAVGCRSGGADVSADVPSHPALARQDSEVMSEGSAASGEGPSPPRQQQDSLAEGEDQPAGPSSETHSEPATLQNPPSMGTAHTGNAPAAPPRPMSSGAFSRATAAAAAAAGSEGQSPPQQPATPPAAHNQSQSAATTSASPRNVSRQPTTLQLVLPDSAGSFSNRPGSSLSPTRRPSTPPVAPRPYPYVGPFLSFKKTPQLPANLLASTAQGILPVGKLPSVGPRGSPMTPAAPVFAIAPVPLPVPTAVAVAAAAAGPTPGGMNGAPQAIPPVAATAAGQPVAVPHGELRQGRADGFRSLSAIMTNAGNGGGAGGFHAGGGSSGTRGQLRKGGTLYRSPNASVVL</sequence>
<accession>D8TQI6</accession>
<feature type="compositionally biased region" description="Low complexity" evidence="1">
    <location>
        <begin position="1292"/>
        <end position="1301"/>
    </location>
</feature>
<dbReference type="RefSeq" id="XP_002948660.1">
    <property type="nucleotide sequence ID" value="XM_002948614.1"/>
</dbReference>
<dbReference type="STRING" id="3068.D8TQI6"/>
<feature type="compositionally biased region" description="Low complexity" evidence="1">
    <location>
        <begin position="1199"/>
        <end position="1218"/>
    </location>
</feature>
<dbReference type="CDD" id="cd00038">
    <property type="entry name" value="CAP_ED"/>
    <property type="match status" value="2"/>
</dbReference>
<feature type="domain" description="Cyclic nucleotide-binding" evidence="2">
    <location>
        <begin position="87"/>
        <end position="158"/>
    </location>
</feature>
<feature type="compositionally biased region" description="Polar residues" evidence="1">
    <location>
        <begin position="1321"/>
        <end position="1344"/>
    </location>
</feature>
<evidence type="ECO:0000259" key="2">
    <source>
        <dbReference type="PROSITE" id="PS50042"/>
    </source>
</evidence>
<dbReference type="GeneID" id="9627348"/>
<evidence type="ECO:0000313" key="3">
    <source>
        <dbReference type="EMBL" id="EFJ50040.1"/>
    </source>
</evidence>
<dbReference type="PANTHER" id="PTHR23011:SF28">
    <property type="entry name" value="CYCLIC NUCLEOTIDE-BINDING DOMAIN CONTAINING PROTEIN"/>
    <property type="match status" value="1"/>
</dbReference>
<evidence type="ECO:0000313" key="4">
    <source>
        <dbReference type="Proteomes" id="UP000001058"/>
    </source>
</evidence>
<feature type="region of interest" description="Disordered" evidence="1">
    <location>
        <begin position="987"/>
        <end position="1444"/>
    </location>
</feature>
<proteinExistence type="predicted"/>
<feature type="compositionally biased region" description="Low complexity" evidence="1">
    <location>
        <begin position="814"/>
        <end position="825"/>
    </location>
</feature>
<feature type="compositionally biased region" description="Low complexity" evidence="1">
    <location>
        <begin position="839"/>
        <end position="856"/>
    </location>
</feature>
<feature type="compositionally biased region" description="Low complexity" evidence="1">
    <location>
        <begin position="1356"/>
        <end position="1378"/>
    </location>
</feature>
<dbReference type="InterPro" id="IPR000595">
    <property type="entry name" value="cNMP-bd_dom"/>
</dbReference>
<gene>
    <name evidence="3" type="ORF">VOLCADRAFT_103990</name>
</gene>
<dbReference type="SUPFAM" id="SSF51206">
    <property type="entry name" value="cAMP-binding domain-like"/>
    <property type="match status" value="2"/>
</dbReference>
<organism evidence="4">
    <name type="scientific">Volvox carteri f. nagariensis</name>
    <dbReference type="NCBI Taxonomy" id="3068"/>
    <lineage>
        <taxon>Eukaryota</taxon>
        <taxon>Viridiplantae</taxon>
        <taxon>Chlorophyta</taxon>
        <taxon>core chlorophytes</taxon>
        <taxon>Chlorophyceae</taxon>
        <taxon>CS clade</taxon>
        <taxon>Chlamydomonadales</taxon>
        <taxon>Volvocaceae</taxon>
        <taxon>Volvox</taxon>
    </lineage>
</organism>
<dbReference type="SMART" id="SM00100">
    <property type="entry name" value="cNMP"/>
    <property type="match status" value="2"/>
</dbReference>
<feature type="compositionally biased region" description="Gly residues" evidence="1">
    <location>
        <begin position="899"/>
        <end position="908"/>
    </location>
</feature>
<feature type="compositionally biased region" description="Gly residues" evidence="1">
    <location>
        <begin position="1035"/>
        <end position="1049"/>
    </location>
</feature>
<feature type="compositionally biased region" description="Acidic residues" evidence="1">
    <location>
        <begin position="1092"/>
        <end position="1101"/>
    </location>
</feature>
<reference evidence="3 4" key="1">
    <citation type="journal article" date="2010" name="Science">
        <title>Genomic analysis of organismal complexity in the multicellular green alga Volvox carteri.</title>
        <authorList>
            <person name="Prochnik S.E."/>
            <person name="Umen J."/>
            <person name="Nedelcu A.M."/>
            <person name="Hallmann A."/>
            <person name="Miller S.M."/>
            <person name="Nishii I."/>
            <person name="Ferris P."/>
            <person name="Kuo A."/>
            <person name="Mitros T."/>
            <person name="Fritz-Laylin L.K."/>
            <person name="Hellsten U."/>
            <person name="Chapman J."/>
            <person name="Simakov O."/>
            <person name="Rensing S.A."/>
            <person name="Terry A."/>
            <person name="Pangilinan J."/>
            <person name="Kapitonov V."/>
            <person name="Jurka J."/>
            <person name="Salamov A."/>
            <person name="Shapiro H."/>
            <person name="Schmutz J."/>
            <person name="Grimwood J."/>
            <person name="Lindquist E."/>
            <person name="Lucas S."/>
            <person name="Grigoriev I.V."/>
            <person name="Schmitt R."/>
            <person name="Kirk D."/>
            <person name="Rokhsar D.S."/>
        </authorList>
    </citation>
    <scope>NUCLEOTIDE SEQUENCE [LARGE SCALE GENOMIC DNA]</scope>
    <source>
        <strain evidence="4">f. Nagariensis / Eve</strain>
    </source>
</reference>
<dbReference type="Gene3D" id="2.60.120.10">
    <property type="entry name" value="Jelly Rolls"/>
    <property type="match status" value="2"/>
</dbReference>
<feature type="compositionally biased region" description="Low complexity" evidence="1">
    <location>
        <begin position="1236"/>
        <end position="1248"/>
    </location>
</feature>
<feature type="region of interest" description="Disordered" evidence="1">
    <location>
        <begin position="596"/>
        <end position="632"/>
    </location>
</feature>
<feature type="region of interest" description="Disordered" evidence="1">
    <location>
        <begin position="752"/>
        <end position="950"/>
    </location>
</feature>
<feature type="region of interest" description="Disordered" evidence="1">
    <location>
        <begin position="680"/>
        <end position="708"/>
    </location>
</feature>
<dbReference type="KEGG" id="vcn:VOLCADRAFT_103990"/>
<dbReference type="InterPro" id="IPR018490">
    <property type="entry name" value="cNMP-bd_dom_sf"/>
</dbReference>
<feature type="compositionally biased region" description="Basic and acidic residues" evidence="1">
    <location>
        <begin position="1073"/>
        <end position="1091"/>
    </location>
</feature>
<dbReference type="InParanoid" id="D8TQI6"/>
<feature type="compositionally biased region" description="Pro residues" evidence="1">
    <location>
        <begin position="770"/>
        <end position="780"/>
    </location>
</feature>
<feature type="compositionally biased region" description="Low complexity" evidence="1">
    <location>
        <begin position="864"/>
        <end position="874"/>
    </location>
</feature>
<feature type="compositionally biased region" description="Low complexity" evidence="1">
    <location>
        <begin position="1183"/>
        <end position="1192"/>
    </location>
</feature>
<dbReference type="Pfam" id="PF00027">
    <property type="entry name" value="cNMP_binding"/>
    <property type="match status" value="2"/>
</dbReference>
<feature type="compositionally biased region" description="Low complexity" evidence="1">
    <location>
        <begin position="1144"/>
        <end position="1176"/>
    </location>
</feature>
<evidence type="ECO:0000256" key="1">
    <source>
        <dbReference type="SAM" id="MobiDB-lite"/>
    </source>
</evidence>
<feature type="compositionally biased region" description="Polar residues" evidence="1">
    <location>
        <begin position="1402"/>
        <end position="1413"/>
    </location>
</feature>
<feature type="compositionally biased region" description="Basic and acidic residues" evidence="1">
    <location>
        <begin position="987"/>
        <end position="997"/>
    </location>
</feature>
<dbReference type="PANTHER" id="PTHR23011">
    <property type="entry name" value="CYCLIC NUCLEOTIDE-BINDING DOMAIN CONTAINING PROTEIN"/>
    <property type="match status" value="1"/>
</dbReference>
<feature type="compositionally biased region" description="Gly residues" evidence="1">
    <location>
        <begin position="1575"/>
        <end position="1585"/>
    </location>
</feature>
<feature type="compositionally biased region" description="Acidic residues" evidence="1">
    <location>
        <begin position="998"/>
        <end position="1010"/>
    </location>
</feature>
<dbReference type="OrthoDB" id="2021138at2759"/>
<name>D8TQI6_VOLCA</name>
<dbReference type="Proteomes" id="UP000001058">
    <property type="component" value="Unassembled WGS sequence"/>
</dbReference>
<feature type="compositionally biased region" description="Low complexity" evidence="1">
    <location>
        <begin position="1015"/>
        <end position="1034"/>
    </location>
</feature>
<feature type="domain" description="Cyclic nucleotide-binding" evidence="2">
    <location>
        <begin position="204"/>
        <end position="335"/>
    </location>
</feature>
<protein>
    <recommendedName>
        <fullName evidence="2">Cyclic nucleotide-binding domain-containing protein</fullName>
    </recommendedName>
</protein>
<dbReference type="InterPro" id="IPR014710">
    <property type="entry name" value="RmlC-like_jellyroll"/>
</dbReference>
<feature type="compositionally biased region" description="Low complexity" evidence="1">
    <location>
        <begin position="759"/>
        <end position="769"/>
    </location>
</feature>
<feature type="compositionally biased region" description="Low complexity" evidence="1">
    <location>
        <begin position="1386"/>
        <end position="1401"/>
    </location>
</feature>
<feature type="region of interest" description="Disordered" evidence="1">
    <location>
        <begin position="1575"/>
        <end position="1595"/>
    </location>
</feature>
<feature type="compositionally biased region" description="Low complexity" evidence="1">
    <location>
        <begin position="1426"/>
        <end position="1437"/>
    </location>
</feature>